<dbReference type="InterPro" id="IPR013325">
    <property type="entry name" value="RNA_pol_sigma_r2"/>
</dbReference>
<comment type="similarity">
    <text evidence="1">Belongs to the sigma-70 factor family. ECF subfamily.</text>
</comment>
<evidence type="ECO:0000313" key="8">
    <source>
        <dbReference type="Proteomes" id="UP000251889"/>
    </source>
</evidence>
<sequence>MKSLCRAYYASVEDQKDVFQDIVLQLWRSFDAFRGESEIGTWIYRVSLNTILNKVRNDKRKIVSEALSSAESHLSNAMADDDTEILHVVLQSLKDVDKAVVILYLEGYKNKEIATILNITATNVSTRFNRIKAELKSRFKIHDHEIT</sequence>
<dbReference type="AlphaFoldDB" id="A0A364Y4M5"/>
<dbReference type="InterPro" id="IPR014284">
    <property type="entry name" value="RNA_pol_sigma-70_dom"/>
</dbReference>
<dbReference type="Gene3D" id="1.10.10.10">
    <property type="entry name" value="Winged helix-like DNA-binding domain superfamily/Winged helix DNA-binding domain"/>
    <property type="match status" value="1"/>
</dbReference>
<feature type="domain" description="RNA polymerase sigma-70 region 2" evidence="5">
    <location>
        <begin position="2"/>
        <end position="60"/>
    </location>
</feature>
<dbReference type="InterPro" id="IPR013324">
    <property type="entry name" value="RNA_pol_sigma_r3/r4-like"/>
</dbReference>
<evidence type="ECO:0000256" key="4">
    <source>
        <dbReference type="ARBA" id="ARBA00023163"/>
    </source>
</evidence>
<dbReference type="PANTHER" id="PTHR43133:SF45">
    <property type="entry name" value="RNA POLYMERASE ECF-TYPE SIGMA FACTOR"/>
    <property type="match status" value="1"/>
</dbReference>
<keyword evidence="3" id="KW-0731">Sigma factor</keyword>
<dbReference type="SUPFAM" id="SSF88946">
    <property type="entry name" value="Sigma2 domain of RNA polymerase sigma factors"/>
    <property type="match status" value="1"/>
</dbReference>
<dbReference type="Pfam" id="PF04542">
    <property type="entry name" value="Sigma70_r2"/>
    <property type="match status" value="1"/>
</dbReference>
<accession>A0A364Y4M5</accession>
<dbReference type="InterPro" id="IPR036388">
    <property type="entry name" value="WH-like_DNA-bd_sf"/>
</dbReference>
<dbReference type="PANTHER" id="PTHR43133">
    <property type="entry name" value="RNA POLYMERASE ECF-TYPE SIGMA FACTO"/>
    <property type="match status" value="1"/>
</dbReference>
<dbReference type="InterPro" id="IPR013249">
    <property type="entry name" value="RNA_pol_sigma70_r4_t2"/>
</dbReference>
<dbReference type="Pfam" id="PF08281">
    <property type="entry name" value="Sigma70_r4_2"/>
    <property type="match status" value="1"/>
</dbReference>
<keyword evidence="8" id="KW-1185">Reference proteome</keyword>
<dbReference type="GO" id="GO:0003677">
    <property type="term" value="F:DNA binding"/>
    <property type="evidence" value="ECO:0007669"/>
    <property type="project" value="InterPro"/>
</dbReference>
<evidence type="ECO:0000313" key="7">
    <source>
        <dbReference type="EMBL" id="RAW01837.1"/>
    </source>
</evidence>
<dbReference type="EMBL" id="QMFY01000003">
    <property type="protein sequence ID" value="RAW01837.1"/>
    <property type="molecule type" value="Genomic_DNA"/>
</dbReference>
<gene>
    <name evidence="7" type="ORF">DQQ10_09340</name>
</gene>
<feature type="domain" description="RNA polymerase sigma factor 70 region 4 type 2" evidence="6">
    <location>
        <begin position="84"/>
        <end position="135"/>
    </location>
</feature>
<organism evidence="7 8">
    <name type="scientific">Pseudochryseolinea flava</name>
    <dbReference type="NCBI Taxonomy" id="2059302"/>
    <lineage>
        <taxon>Bacteria</taxon>
        <taxon>Pseudomonadati</taxon>
        <taxon>Bacteroidota</taxon>
        <taxon>Cytophagia</taxon>
        <taxon>Cytophagales</taxon>
        <taxon>Fulvivirgaceae</taxon>
        <taxon>Pseudochryseolinea</taxon>
    </lineage>
</organism>
<dbReference type="GO" id="GO:0006352">
    <property type="term" value="P:DNA-templated transcription initiation"/>
    <property type="evidence" value="ECO:0007669"/>
    <property type="project" value="InterPro"/>
</dbReference>
<comment type="caution">
    <text evidence="7">The sequence shown here is derived from an EMBL/GenBank/DDBJ whole genome shotgun (WGS) entry which is preliminary data.</text>
</comment>
<keyword evidence="2" id="KW-0805">Transcription regulation</keyword>
<name>A0A364Y4M5_9BACT</name>
<dbReference type="Proteomes" id="UP000251889">
    <property type="component" value="Unassembled WGS sequence"/>
</dbReference>
<evidence type="ECO:0000256" key="1">
    <source>
        <dbReference type="ARBA" id="ARBA00010641"/>
    </source>
</evidence>
<evidence type="ECO:0000259" key="5">
    <source>
        <dbReference type="Pfam" id="PF04542"/>
    </source>
</evidence>
<dbReference type="NCBIfam" id="TIGR02937">
    <property type="entry name" value="sigma70-ECF"/>
    <property type="match status" value="1"/>
</dbReference>
<evidence type="ECO:0000256" key="3">
    <source>
        <dbReference type="ARBA" id="ARBA00023082"/>
    </source>
</evidence>
<evidence type="ECO:0000259" key="6">
    <source>
        <dbReference type="Pfam" id="PF08281"/>
    </source>
</evidence>
<reference evidence="7 8" key="1">
    <citation type="submission" date="2018-06" db="EMBL/GenBank/DDBJ databases">
        <title>Chryseolinea flavus sp. nov., a member of the phylum Bacteroidetes isolated from soil.</title>
        <authorList>
            <person name="Li Y."/>
            <person name="Wang J."/>
        </authorList>
    </citation>
    <scope>NUCLEOTIDE SEQUENCE [LARGE SCALE GENOMIC DNA]</scope>
    <source>
        <strain evidence="7 8">SDU1-6</strain>
    </source>
</reference>
<dbReference type="OrthoDB" id="9780326at2"/>
<protein>
    <submittedName>
        <fullName evidence="7">RNA polymerase</fullName>
    </submittedName>
</protein>
<dbReference type="InterPro" id="IPR007627">
    <property type="entry name" value="RNA_pol_sigma70_r2"/>
</dbReference>
<evidence type="ECO:0000256" key="2">
    <source>
        <dbReference type="ARBA" id="ARBA00023015"/>
    </source>
</evidence>
<proteinExistence type="inferred from homology"/>
<dbReference type="SUPFAM" id="SSF88659">
    <property type="entry name" value="Sigma3 and sigma4 domains of RNA polymerase sigma factors"/>
    <property type="match status" value="1"/>
</dbReference>
<keyword evidence="4" id="KW-0804">Transcription</keyword>
<dbReference type="Gene3D" id="1.10.1740.10">
    <property type="match status" value="1"/>
</dbReference>
<dbReference type="InterPro" id="IPR039425">
    <property type="entry name" value="RNA_pol_sigma-70-like"/>
</dbReference>
<dbReference type="GO" id="GO:0016987">
    <property type="term" value="F:sigma factor activity"/>
    <property type="evidence" value="ECO:0007669"/>
    <property type="project" value="UniProtKB-KW"/>
</dbReference>